<comment type="catalytic activity">
    <reaction evidence="1">
        <text>S-ubiquitinyl-[E2 ubiquitin-conjugating enzyme]-L-cysteine + [acceptor protein]-L-lysine = [E2 ubiquitin-conjugating enzyme]-L-cysteine + N(6)-ubiquitinyl-[acceptor protein]-L-lysine.</text>
        <dbReference type="EC" id="2.3.2.27"/>
    </reaction>
</comment>
<dbReference type="EMBL" id="CAUYUJ010005907">
    <property type="protein sequence ID" value="CAK0815417.1"/>
    <property type="molecule type" value="Genomic_DNA"/>
</dbReference>
<dbReference type="PANTHER" id="PTHR22937:SF65">
    <property type="entry name" value="E3 UBIQUITIN-PROTEIN LIGASE ARK2C"/>
    <property type="match status" value="1"/>
</dbReference>
<dbReference type="InterPro" id="IPR013083">
    <property type="entry name" value="Znf_RING/FYVE/PHD"/>
</dbReference>
<sequence length="107" mass="11947">EEIERHCPSGPREAADGDVCPICLEEAVPDEVVRKLQCGHVVHKECCEAWLATADACPMCRSQVQRFPFLHMLTRLCGSDSTNPDLQRRNQCTTAVDYCFICSFSGL</sequence>
<keyword evidence="3" id="KW-0808">Transferase</keyword>
<keyword evidence="11" id="KW-1185">Reference proteome</keyword>
<proteinExistence type="predicted"/>
<evidence type="ECO:0000256" key="1">
    <source>
        <dbReference type="ARBA" id="ARBA00000900"/>
    </source>
</evidence>
<gene>
    <name evidence="10" type="ORF">PCOR1329_LOCUS18723</name>
</gene>
<dbReference type="SMART" id="SM00184">
    <property type="entry name" value="RING"/>
    <property type="match status" value="1"/>
</dbReference>
<feature type="non-terminal residue" evidence="10">
    <location>
        <position position="1"/>
    </location>
</feature>
<keyword evidence="6" id="KW-0833">Ubl conjugation pathway</keyword>
<evidence type="ECO:0000313" key="11">
    <source>
        <dbReference type="Proteomes" id="UP001189429"/>
    </source>
</evidence>
<evidence type="ECO:0000256" key="4">
    <source>
        <dbReference type="ARBA" id="ARBA00022723"/>
    </source>
</evidence>
<dbReference type="InterPro" id="IPR001841">
    <property type="entry name" value="Znf_RING"/>
</dbReference>
<keyword evidence="5 8" id="KW-0863">Zinc-finger</keyword>
<dbReference type="PROSITE" id="PS50089">
    <property type="entry name" value="ZF_RING_2"/>
    <property type="match status" value="1"/>
</dbReference>
<evidence type="ECO:0000313" key="10">
    <source>
        <dbReference type="EMBL" id="CAK0815417.1"/>
    </source>
</evidence>
<organism evidence="10 11">
    <name type="scientific">Prorocentrum cordatum</name>
    <dbReference type="NCBI Taxonomy" id="2364126"/>
    <lineage>
        <taxon>Eukaryota</taxon>
        <taxon>Sar</taxon>
        <taxon>Alveolata</taxon>
        <taxon>Dinophyceae</taxon>
        <taxon>Prorocentrales</taxon>
        <taxon>Prorocentraceae</taxon>
        <taxon>Prorocentrum</taxon>
    </lineage>
</organism>
<dbReference type="EC" id="2.3.2.27" evidence="2"/>
<evidence type="ECO:0000259" key="9">
    <source>
        <dbReference type="PROSITE" id="PS50089"/>
    </source>
</evidence>
<evidence type="ECO:0000256" key="5">
    <source>
        <dbReference type="ARBA" id="ARBA00022771"/>
    </source>
</evidence>
<dbReference type="Pfam" id="PF13639">
    <property type="entry name" value="zf-RING_2"/>
    <property type="match status" value="1"/>
</dbReference>
<accession>A0ABN9R926</accession>
<comment type="caution">
    <text evidence="10">The sequence shown here is derived from an EMBL/GenBank/DDBJ whole genome shotgun (WGS) entry which is preliminary data.</text>
</comment>
<evidence type="ECO:0000256" key="7">
    <source>
        <dbReference type="ARBA" id="ARBA00022833"/>
    </source>
</evidence>
<name>A0ABN9R926_9DINO</name>
<dbReference type="InterPro" id="IPR045191">
    <property type="entry name" value="MBR1/2-like"/>
</dbReference>
<evidence type="ECO:0000256" key="6">
    <source>
        <dbReference type="ARBA" id="ARBA00022786"/>
    </source>
</evidence>
<feature type="domain" description="RING-type" evidence="9">
    <location>
        <begin position="20"/>
        <end position="61"/>
    </location>
</feature>
<keyword evidence="4" id="KW-0479">Metal-binding</keyword>
<keyword evidence="7" id="KW-0862">Zinc</keyword>
<evidence type="ECO:0000256" key="2">
    <source>
        <dbReference type="ARBA" id="ARBA00012483"/>
    </source>
</evidence>
<dbReference type="SUPFAM" id="SSF57850">
    <property type="entry name" value="RING/U-box"/>
    <property type="match status" value="1"/>
</dbReference>
<evidence type="ECO:0000256" key="8">
    <source>
        <dbReference type="PROSITE-ProRule" id="PRU00175"/>
    </source>
</evidence>
<dbReference type="Gene3D" id="3.30.40.10">
    <property type="entry name" value="Zinc/RING finger domain, C3HC4 (zinc finger)"/>
    <property type="match status" value="1"/>
</dbReference>
<reference evidence="10" key="1">
    <citation type="submission" date="2023-10" db="EMBL/GenBank/DDBJ databases">
        <authorList>
            <person name="Chen Y."/>
            <person name="Shah S."/>
            <person name="Dougan E. K."/>
            <person name="Thang M."/>
            <person name="Chan C."/>
        </authorList>
    </citation>
    <scope>NUCLEOTIDE SEQUENCE [LARGE SCALE GENOMIC DNA]</scope>
</reference>
<evidence type="ECO:0000256" key="3">
    <source>
        <dbReference type="ARBA" id="ARBA00022679"/>
    </source>
</evidence>
<dbReference type="PANTHER" id="PTHR22937">
    <property type="entry name" value="E3 UBIQUITIN-PROTEIN LIGASE RNF165"/>
    <property type="match status" value="1"/>
</dbReference>
<dbReference type="Proteomes" id="UP001189429">
    <property type="component" value="Unassembled WGS sequence"/>
</dbReference>
<protein>
    <recommendedName>
        <fullName evidence="2">RING-type E3 ubiquitin transferase</fullName>
        <ecNumber evidence="2">2.3.2.27</ecNumber>
    </recommendedName>
</protein>